<evidence type="ECO:0000313" key="7">
    <source>
        <dbReference type="Ensembl" id="ENSGMOP00000002913.2"/>
    </source>
</evidence>
<dbReference type="Ensembl" id="ENSGMOT00000003005.2">
    <property type="protein sequence ID" value="ENSGMOP00000002913.2"/>
    <property type="gene ID" value="ENSGMOG00000002762.2"/>
</dbReference>
<protein>
    <submittedName>
        <fullName evidence="7">Uncharacterized protein</fullName>
    </submittedName>
</protein>
<evidence type="ECO:0000256" key="4">
    <source>
        <dbReference type="ARBA" id="ARBA00023157"/>
    </source>
</evidence>
<comment type="subcellular location">
    <subcellularLocation>
        <location evidence="1">Secreted</location>
    </subcellularLocation>
</comment>
<feature type="region of interest" description="Disordered" evidence="5">
    <location>
        <begin position="48"/>
        <end position="74"/>
    </location>
</feature>
<accession>A0A8C5F450</accession>
<dbReference type="GO" id="GO:0031628">
    <property type="term" value="F:opioid receptor binding"/>
    <property type="evidence" value="ECO:0007669"/>
    <property type="project" value="TreeGrafter"/>
</dbReference>
<keyword evidence="3" id="KW-0964">Secreted</keyword>
<dbReference type="PANTHER" id="PTHR11438">
    <property type="entry name" value="PROENKEPHALIN"/>
    <property type="match status" value="1"/>
</dbReference>
<evidence type="ECO:0000313" key="8">
    <source>
        <dbReference type="Proteomes" id="UP000694546"/>
    </source>
</evidence>
<comment type="similarity">
    <text evidence="2">Belongs to the opioid neuropeptide precursor family.</text>
</comment>
<dbReference type="InterPro" id="IPR006024">
    <property type="entry name" value="Opioid_neupept"/>
</dbReference>
<keyword evidence="6" id="KW-0732">Signal</keyword>
<keyword evidence="8" id="KW-1185">Reference proteome</keyword>
<evidence type="ECO:0000256" key="3">
    <source>
        <dbReference type="ARBA" id="ARBA00022525"/>
    </source>
</evidence>
<reference evidence="7" key="2">
    <citation type="submission" date="2025-09" db="UniProtKB">
        <authorList>
            <consortium name="Ensembl"/>
        </authorList>
    </citation>
    <scope>IDENTIFICATION</scope>
</reference>
<keyword evidence="4" id="KW-1015">Disulfide bond</keyword>
<dbReference type="GO" id="GO:0043025">
    <property type="term" value="C:neuronal cell body"/>
    <property type="evidence" value="ECO:0007669"/>
    <property type="project" value="TreeGrafter"/>
</dbReference>
<sequence length="210" mass="23762">MEWYVCVLVLSLPWSVHTQTSPRCQNCVRQTDSGASFSHLTCILESASTGSNPQRAAERSTQTERTGPQASPTLPRLLYNGLTEAHLKNTVALPMIDNPALNNREQQIPEMYGEEEDGASENELEELLSKVKLYGNAFRHVGPKSRRNNDAGEGSQERETLQKRYGGFMRRIRPKLNSLKLDNQKRYGGFLRRHFKIAVRSEPQAFDISL</sequence>
<feature type="compositionally biased region" description="Polar residues" evidence="5">
    <location>
        <begin position="63"/>
        <end position="72"/>
    </location>
</feature>
<dbReference type="GO" id="GO:0007268">
    <property type="term" value="P:chemical synaptic transmission"/>
    <property type="evidence" value="ECO:0007669"/>
    <property type="project" value="TreeGrafter"/>
</dbReference>
<dbReference type="GO" id="GO:0007218">
    <property type="term" value="P:neuropeptide signaling pathway"/>
    <property type="evidence" value="ECO:0007669"/>
    <property type="project" value="InterPro"/>
</dbReference>
<dbReference type="GO" id="GO:0007600">
    <property type="term" value="P:sensory perception"/>
    <property type="evidence" value="ECO:0007669"/>
    <property type="project" value="TreeGrafter"/>
</dbReference>
<dbReference type="GO" id="GO:0005886">
    <property type="term" value="C:plasma membrane"/>
    <property type="evidence" value="ECO:0007669"/>
    <property type="project" value="TreeGrafter"/>
</dbReference>
<proteinExistence type="inferred from homology"/>
<evidence type="ECO:0000256" key="1">
    <source>
        <dbReference type="ARBA" id="ARBA00004613"/>
    </source>
</evidence>
<dbReference type="GO" id="GO:0005576">
    <property type="term" value="C:extracellular region"/>
    <property type="evidence" value="ECO:0007669"/>
    <property type="project" value="UniProtKB-SubCell"/>
</dbReference>
<dbReference type="Proteomes" id="UP000694546">
    <property type="component" value="Chromosome 7"/>
</dbReference>
<dbReference type="AlphaFoldDB" id="A0A8C5F450"/>
<dbReference type="GO" id="GO:0030425">
    <property type="term" value="C:dendrite"/>
    <property type="evidence" value="ECO:0007669"/>
    <property type="project" value="TreeGrafter"/>
</dbReference>
<feature type="chain" id="PRO_5034084810" evidence="6">
    <location>
        <begin position="19"/>
        <end position="210"/>
    </location>
</feature>
<reference evidence="7" key="1">
    <citation type="submission" date="2025-08" db="UniProtKB">
        <authorList>
            <consortium name="Ensembl"/>
        </authorList>
    </citation>
    <scope>IDENTIFICATION</scope>
</reference>
<organism evidence="7 8">
    <name type="scientific">Gadus morhua</name>
    <name type="common">Atlantic cod</name>
    <dbReference type="NCBI Taxonomy" id="8049"/>
    <lineage>
        <taxon>Eukaryota</taxon>
        <taxon>Metazoa</taxon>
        <taxon>Chordata</taxon>
        <taxon>Craniata</taxon>
        <taxon>Vertebrata</taxon>
        <taxon>Euteleostomi</taxon>
        <taxon>Actinopterygii</taxon>
        <taxon>Neopterygii</taxon>
        <taxon>Teleostei</taxon>
        <taxon>Neoteleostei</taxon>
        <taxon>Acanthomorphata</taxon>
        <taxon>Zeiogadaria</taxon>
        <taxon>Gadariae</taxon>
        <taxon>Gadiformes</taxon>
        <taxon>Gadoidei</taxon>
        <taxon>Gadidae</taxon>
        <taxon>Gadus</taxon>
    </lineage>
</organism>
<dbReference type="PANTHER" id="PTHR11438:SF4">
    <property type="entry name" value="PROENKEPHALIN-B"/>
    <property type="match status" value="1"/>
</dbReference>
<feature type="region of interest" description="Disordered" evidence="5">
    <location>
        <begin position="140"/>
        <end position="159"/>
    </location>
</feature>
<evidence type="ECO:0000256" key="6">
    <source>
        <dbReference type="SAM" id="SignalP"/>
    </source>
</evidence>
<evidence type="ECO:0000256" key="5">
    <source>
        <dbReference type="SAM" id="MobiDB-lite"/>
    </source>
</evidence>
<feature type="compositionally biased region" description="Basic and acidic residues" evidence="5">
    <location>
        <begin position="147"/>
        <end position="159"/>
    </location>
</feature>
<name>A0A8C5F450_GADMO</name>
<evidence type="ECO:0000256" key="2">
    <source>
        <dbReference type="ARBA" id="ARBA00008543"/>
    </source>
</evidence>
<feature type="signal peptide" evidence="6">
    <location>
        <begin position="1"/>
        <end position="18"/>
    </location>
</feature>
<dbReference type="GO" id="GO:0043679">
    <property type="term" value="C:axon terminus"/>
    <property type="evidence" value="ECO:0007669"/>
    <property type="project" value="TreeGrafter"/>
</dbReference>